<dbReference type="SMART" id="SM00421">
    <property type="entry name" value="HTH_LUXR"/>
    <property type="match status" value="1"/>
</dbReference>
<dbReference type="SUPFAM" id="SSF46894">
    <property type="entry name" value="C-terminal effector domain of the bipartite response regulators"/>
    <property type="match status" value="1"/>
</dbReference>
<keyword evidence="3" id="KW-1185">Reference proteome</keyword>
<dbReference type="RefSeq" id="WP_239136200.1">
    <property type="nucleotide sequence ID" value="NZ_BAAAVW010000018.1"/>
</dbReference>
<evidence type="ECO:0000313" key="3">
    <source>
        <dbReference type="Proteomes" id="UP000660611"/>
    </source>
</evidence>
<dbReference type="GO" id="GO:0003677">
    <property type="term" value="F:DNA binding"/>
    <property type="evidence" value="ECO:0007669"/>
    <property type="project" value="InterPro"/>
</dbReference>
<dbReference type="Pfam" id="PF00196">
    <property type="entry name" value="GerE"/>
    <property type="match status" value="1"/>
</dbReference>
<organism evidence="2 3">
    <name type="scientific">Dactylosporangium siamense</name>
    <dbReference type="NCBI Taxonomy" id="685454"/>
    <lineage>
        <taxon>Bacteria</taxon>
        <taxon>Bacillati</taxon>
        <taxon>Actinomycetota</taxon>
        <taxon>Actinomycetes</taxon>
        <taxon>Micromonosporales</taxon>
        <taxon>Micromonosporaceae</taxon>
        <taxon>Dactylosporangium</taxon>
    </lineage>
</organism>
<evidence type="ECO:0000259" key="1">
    <source>
        <dbReference type="SMART" id="SM00421"/>
    </source>
</evidence>
<dbReference type="GO" id="GO:0006355">
    <property type="term" value="P:regulation of DNA-templated transcription"/>
    <property type="evidence" value="ECO:0007669"/>
    <property type="project" value="InterPro"/>
</dbReference>
<proteinExistence type="predicted"/>
<dbReference type="InterPro" id="IPR036388">
    <property type="entry name" value="WH-like_DNA-bd_sf"/>
</dbReference>
<dbReference type="EMBL" id="BONQ01000083">
    <property type="protein sequence ID" value="GIG47368.1"/>
    <property type="molecule type" value="Genomic_DNA"/>
</dbReference>
<name>A0A919UE73_9ACTN</name>
<gene>
    <name evidence="2" type="ORF">Dsi01nite_054090</name>
</gene>
<feature type="domain" description="HTH luxR-type" evidence="1">
    <location>
        <begin position="3"/>
        <end position="60"/>
    </location>
</feature>
<dbReference type="InterPro" id="IPR016032">
    <property type="entry name" value="Sig_transdc_resp-reg_C-effctor"/>
</dbReference>
<protein>
    <recommendedName>
        <fullName evidence="1">HTH luxR-type domain-containing protein</fullName>
    </recommendedName>
</protein>
<dbReference type="AlphaFoldDB" id="A0A919UE73"/>
<sequence>MPEIRFDSTTQSVLSLLAAGLTDEAVARQLHLGVRTVQRRISAYSEELGATSRFQLGCLSVSAGLVSVHHQIVADGHPQTVRLP</sequence>
<reference evidence="2" key="1">
    <citation type="submission" date="2021-01" db="EMBL/GenBank/DDBJ databases">
        <title>Whole genome shotgun sequence of Dactylosporangium siamense NBRC 106093.</title>
        <authorList>
            <person name="Komaki H."/>
            <person name="Tamura T."/>
        </authorList>
    </citation>
    <scope>NUCLEOTIDE SEQUENCE</scope>
    <source>
        <strain evidence="2">NBRC 106093</strain>
    </source>
</reference>
<evidence type="ECO:0000313" key="2">
    <source>
        <dbReference type="EMBL" id="GIG47368.1"/>
    </source>
</evidence>
<comment type="caution">
    <text evidence="2">The sequence shown here is derived from an EMBL/GenBank/DDBJ whole genome shotgun (WGS) entry which is preliminary data.</text>
</comment>
<dbReference type="Proteomes" id="UP000660611">
    <property type="component" value="Unassembled WGS sequence"/>
</dbReference>
<accession>A0A919UE73</accession>
<dbReference type="Gene3D" id="1.10.10.10">
    <property type="entry name" value="Winged helix-like DNA-binding domain superfamily/Winged helix DNA-binding domain"/>
    <property type="match status" value="1"/>
</dbReference>
<dbReference type="InterPro" id="IPR000792">
    <property type="entry name" value="Tscrpt_reg_LuxR_C"/>
</dbReference>